<dbReference type="Proteomes" id="UP000730482">
    <property type="component" value="Unassembled WGS sequence"/>
</dbReference>
<sequence>MLLDDSVRPAAVPSVPVTSSLVQISLADELTPAILEKAALPVDFAVDDKVRRRVAECHEYTTLAMGDGRAVYGTTTGFGPLVAFPGRAEYADQCDNAINHLIAGHGEDLSPAVARAALTARLWSLCQGRSGVSP</sequence>
<organism evidence="2 3">
    <name type="scientific">Catenulispora pinistramenti</name>
    <dbReference type="NCBI Taxonomy" id="2705254"/>
    <lineage>
        <taxon>Bacteria</taxon>
        <taxon>Bacillati</taxon>
        <taxon>Actinomycetota</taxon>
        <taxon>Actinomycetes</taxon>
        <taxon>Catenulisporales</taxon>
        <taxon>Catenulisporaceae</taxon>
        <taxon>Catenulispora</taxon>
    </lineage>
</organism>
<protein>
    <submittedName>
        <fullName evidence="2">Aromatic amino acid lyase</fullName>
    </submittedName>
</protein>
<dbReference type="Pfam" id="PF00221">
    <property type="entry name" value="Lyase_aromatic"/>
    <property type="match status" value="1"/>
</dbReference>
<dbReference type="InterPro" id="IPR001106">
    <property type="entry name" value="Aromatic_Lyase"/>
</dbReference>
<dbReference type="InterPro" id="IPR008948">
    <property type="entry name" value="L-Aspartase-like"/>
</dbReference>
<name>A0ABS5KGJ9_9ACTN</name>
<keyword evidence="3" id="KW-1185">Reference proteome</keyword>
<keyword evidence="1 2" id="KW-0456">Lyase</keyword>
<dbReference type="InterPro" id="IPR024083">
    <property type="entry name" value="Fumarase/histidase_N"/>
</dbReference>
<evidence type="ECO:0000313" key="3">
    <source>
        <dbReference type="Proteomes" id="UP000730482"/>
    </source>
</evidence>
<gene>
    <name evidence="2" type="ORF">KGQ19_00325</name>
</gene>
<dbReference type="SUPFAM" id="SSF48557">
    <property type="entry name" value="L-aspartase-like"/>
    <property type="match status" value="1"/>
</dbReference>
<proteinExistence type="predicted"/>
<comment type="caution">
    <text evidence="2">The sequence shown here is derived from an EMBL/GenBank/DDBJ whole genome shotgun (WGS) entry which is preliminary data.</text>
</comment>
<dbReference type="EMBL" id="JAAFYZ010000002">
    <property type="protein sequence ID" value="MBS2545303.1"/>
    <property type="molecule type" value="Genomic_DNA"/>
</dbReference>
<reference evidence="2 3" key="1">
    <citation type="submission" date="2020-02" db="EMBL/GenBank/DDBJ databases">
        <title>Acidophilic actinobacteria isolated from forest soil.</title>
        <authorList>
            <person name="Golinska P."/>
        </authorList>
    </citation>
    <scope>NUCLEOTIDE SEQUENCE [LARGE SCALE GENOMIC DNA]</scope>
    <source>
        <strain evidence="2 3">NL8</strain>
    </source>
</reference>
<dbReference type="Gene3D" id="1.10.275.10">
    <property type="entry name" value="Fumarase/aspartase (N-terminal domain)"/>
    <property type="match status" value="1"/>
</dbReference>
<dbReference type="GO" id="GO:0016829">
    <property type="term" value="F:lyase activity"/>
    <property type="evidence" value="ECO:0007669"/>
    <property type="project" value="UniProtKB-KW"/>
</dbReference>
<accession>A0ABS5KGJ9</accession>
<evidence type="ECO:0000313" key="2">
    <source>
        <dbReference type="EMBL" id="MBS2545303.1"/>
    </source>
</evidence>
<evidence type="ECO:0000256" key="1">
    <source>
        <dbReference type="ARBA" id="ARBA00023239"/>
    </source>
</evidence>